<dbReference type="Gene3D" id="3.40.50.10810">
    <property type="entry name" value="Tandem AAA-ATPase domain"/>
    <property type="match status" value="1"/>
</dbReference>
<feature type="region of interest" description="Disordered" evidence="4">
    <location>
        <begin position="46"/>
        <end position="67"/>
    </location>
</feature>
<dbReference type="SMART" id="SM00487">
    <property type="entry name" value="DEXDc"/>
    <property type="match status" value="1"/>
</dbReference>
<evidence type="ECO:0000313" key="8">
    <source>
        <dbReference type="Proteomes" id="UP001058974"/>
    </source>
</evidence>
<dbReference type="InterPro" id="IPR050628">
    <property type="entry name" value="SNF2_RAD54_helicase_TF"/>
</dbReference>
<dbReference type="Gramene" id="Psat05G0733400-T1">
    <property type="protein sequence ID" value="KAI5412639.1"/>
    <property type="gene ID" value="KIW84_057334"/>
</dbReference>
<dbReference type="PANTHER" id="PTHR45626:SF12">
    <property type="entry name" value="DNA REPAIR PROTEIN RAD16"/>
    <property type="match status" value="1"/>
</dbReference>
<dbReference type="CDD" id="cd18793">
    <property type="entry name" value="SF2_C_SNF"/>
    <property type="match status" value="1"/>
</dbReference>
<sequence>MVLRRSQRISNAKSSGLILSSYVEEDSDYEEEESDIEVIENNEPPMVQVPQQPLPIDLTGNKMKVDGRRSRKKEKPVLIWQVREKELDIFVQMIMSQEQHMNHRANDYESEMLNETAEASSDFIVPLLRFQKEWLAWALDQERIFEGGVLADEMGMGKTIEAIALVLAKRELQRNGFVFSQPPLPSSSEALPLIEGTLVICPVVAITQWVNEIDRCTLKGSTKVLVYHGADRIKNWKQFSKYDFVITSYTIVESECRNMSNWRGRNCEGPSIVRQEKRKKNISNVVPALHAVKWQRIILDEAHYIKDKHSNTTQAVFALESTYKWALSGTPFQNRPGELYPLIRFLQINPYSYYFCKRCDCRVLHHRYELCSDCSHGSGDHFSWWNKYIAKPIENSRYNDAHGKEAMILLNHKIFKKLVLRRTKIGRASDVALPPTTVSVRRDFLDREELDYYETLYKEFQAKLDRYFRENTMGDHRVEIVDLITRLRQVTNHRYLVEFSQKEELNAEDLASSAADKQESGICHKPEEDPVDLTSNKDVRDDDDKIMVKYFRSSRILKNIELENFQTSTKLEALREEIRFMIERDGSAKGIVFSQFTSFLDLIYYSLYKSGVSCVLLNGSMSRAARDAVVKRFNVEPNCRILLMTLKAGGIALNLTVASHVFIMDPWWNPALELQAQDRIHRIGQYKPTRVVKFVIADTVEEKILKVLEKKRLVAQGILDGSSEAMEQLSVSDFQTMFGK</sequence>
<dbReference type="Proteomes" id="UP001058974">
    <property type="component" value="Chromosome 5"/>
</dbReference>
<dbReference type="InterPro" id="IPR014001">
    <property type="entry name" value="Helicase_ATP-bd"/>
</dbReference>
<dbReference type="InterPro" id="IPR027417">
    <property type="entry name" value="P-loop_NTPase"/>
</dbReference>
<dbReference type="OrthoDB" id="1298066at2759"/>
<proteinExistence type="predicted"/>
<keyword evidence="1" id="KW-0547">Nucleotide-binding</keyword>
<feature type="region of interest" description="Disordered" evidence="4">
    <location>
        <begin position="514"/>
        <end position="537"/>
    </location>
</feature>
<feature type="compositionally biased region" description="Basic and acidic residues" evidence="4">
    <location>
        <begin position="516"/>
        <end position="528"/>
    </location>
</feature>
<name>A0A9D4X2Z5_PEA</name>
<dbReference type="Pfam" id="PF00271">
    <property type="entry name" value="Helicase_C"/>
    <property type="match status" value="1"/>
</dbReference>
<reference evidence="7 8" key="1">
    <citation type="journal article" date="2022" name="Nat. Genet.">
        <title>Improved pea reference genome and pan-genome highlight genomic features and evolutionary characteristics.</title>
        <authorList>
            <person name="Yang T."/>
            <person name="Liu R."/>
            <person name="Luo Y."/>
            <person name="Hu S."/>
            <person name="Wang D."/>
            <person name="Wang C."/>
            <person name="Pandey M.K."/>
            <person name="Ge S."/>
            <person name="Xu Q."/>
            <person name="Li N."/>
            <person name="Li G."/>
            <person name="Huang Y."/>
            <person name="Saxena R.K."/>
            <person name="Ji Y."/>
            <person name="Li M."/>
            <person name="Yan X."/>
            <person name="He Y."/>
            <person name="Liu Y."/>
            <person name="Wang X."/>
            <person name="Xiang C."/>
            <person name="Varshney R.K."/>
            <person name="Ding H."/>
            <person name="Gao S."/>
            <person name="Zong X."/>
        </authorList>
    </citation>
    <scope>NUCLEOTIDE SEQUENCE [LARGE SCALE GENOMIC DNA]</scope>
    <source>
        <strain evidence="7 8">cv. Zhongwan 6</strain>
    </source>
</reference>
<dbReference type="Pfam" id="PF00176">
    <property type="entry name" value="SNF2-rel_dom"/>
    <property type="match status" value="1"/>
</dbReference>
<dbReference type="GO" id="GO:0005524">
    <property type="term" value="F:ATP binding"/>
    <property type="evidence" value="ECO:0007669"/>
    <property type="project" value="UniProtKB-KW"/>
</dbReference>
<dbReference type="PANTHER" id="PTHR45626">
    <property type="entry name" value="TRANSCRIPTION TERMINATION FACTOR 2-RELATED"/>
    <property type="match status" value="1"/>
</dbReference>
<dbReference type="SMART" id="SM00490">
    <property type="entry name" value="HELICc"/>
    <property type="match status" value="1"/>
</dbReference>
<feature type="compositionally biased region" description="Low complexity" evidence="4">
    <location>
        <begin position="46"/>
        <end position="55"/>
    </location>
</feature>
<accession>A0A9D4X2Z5</accession>
<protein>
    <submittedName>
        <fullName evidence="7">Uncharacterized protein</fullName>
    </submittedName>
</protein>
<dbReference type="InterPro" id="IPR001650">
    <property type="entry name" value="Helicase_C-like"/>
</dbReference>
<comment type="caution">
    <text evidence="7">The sequence shown here is derived from an EMBL/GenBank/DDBJ whole genome shotgun (WGS) entry which is preliminary data.</text>
</comment>
<evidence type="ECO:0000259" key="6">
    <source>
        <dbReference type="PROSITE" id="PS51194"/>
    </source>
</evidence>
<dbReference type="GO" id="GO:0005634">
    <property type="term" value="C:nucleus"/>
    <property type="evidence" value="ECO:0007669"/>
    <property type="project" value="TreeGrafter"/>
</dbReference>
<dbReference type="GO" id="GO:0006289">
    <property type="term" value="P:nucleotide-excision repair"/>
    <property type="evidence" value="ECO:0007669"/>
    <property type="project" value="TreeGrafter"/>
</dbReference>
<evidence type="ECO:0000256" key="4">
    <source>
        <dbReference type="SAM" id="MobiDB-lite"/>
    </source>
</evidence>
<dbReference type="AlphaFoldDB" id="A0A9D4X2Z5"/>
<keyword evidence="8" id="KW-1185">Reference proteome</keyword>
<dbReference type="EMBL" id="JAMSHJ010000005">
    <property type="protein sequence ID" value="KAI5412639.1"/>
    <property type="molecule type" value="Genomic_DNA"/>
</dbReference>
<gene>
    <name evidence="7" type="ORF">KIW84_057334</name>
</gene>
<feature type="domain" description="Helicase ATP-binding" evidence="5">
    <location>
        <begin position="139"/>
        <end position="349"/>
    </location>
</feature>
<dbReference type="InterPro" id="IPR049730">
    <property type="entry name" value="SNF2/RAD54-like_C"/>
</dbReference>
<dbReference type="PROSITE" id="PS51194">
    <property type="entry name" value="HELICASE_CTER"/>
    <property type="match status" value="1"/>
</dbReference>
<dbReference type="SUPFAM" id="SSF52540">
    <property type="entry name" value="P-loop containing nucleoside triphosphate hydrolases"/>
    <property type="match status" value="2"/>
</dbReference>
<evidence type="ECO:0000256" key="1">
    <source>
        <dbReference type="ARBA" id="ARBA00022741"/>
    </source>
</evidence>
<dbReference type="CDD" id="cd18008">
    <property type="entry name" value="DEXDc_SHPRH-like"/>
    <property type="match status" value="1"/>
</dbReference>
<evidence type="ECO:0000313" key="7">
    <source>
        <dbReference type="EMBL" id="KAI5412639.1"/>
    </source>
</evidence>
<keyword evidence="2" id="KW-0378">Hydrolase</keyword>
<evidence type="ECO:0000256" key="2">
    <source>
        <dbReference type="ARBA" id="ARBA00022801"/>
    </source>
</evidence>
<dbReference type="Gene3D" id="3.40.50.300">
    <property type="entry name" value="P-loop containing nucleotide triphosphate hydrolases"/>
    <property type="match status" value="1"/>
</dbReference>
<dbReference type="GO" id="GO:0016787">
    <property type="term" value="F:hydrolase activity"/>
    <property type="evidence" value="ECO:0007669"/>
    <property type="project" value="UniProtKB-KW"/>
</dbReference>
<organism evidence="7 8">
    <name type="scientific">Pisum sativum</name>
    <name type="common">Garden pea</name>
    <name type="synonym">Lathyrus oleraceus</name>
    <dbReference type="NCBI Taxonomy" id="3888"/>
    <lineage>
        <taxon>Eukaryota</taxon>
        <taxon>Viridiplantae</taxon>
        <taxon>Streptophyta</taxon>
        <taxon>Embryophyta</taxon>
        <taxon>Tracheophyta</taxon>
        <taxon>Spermatophyta</taxon>
        <taxon>Magnoliopsida</taxon>
        <taxon>eudicotyledons</taxon>
        <taxon>Gunneridae</taxon>
        <taxon>Pentapetalae</taxon>
        <taxon>rosids</taxon>
        <taxon>fabids</taxon>
        <taxon>Fabales</taxon>
        <taxon>Fabaceae</taxon>
        <taxon>Papilionoideae</taxon>
        <taxon>50 kb inversion clade</taxon>
        <taxon>NPAAA clade</taxon>
        <taxon>Hologalegina</taxon>
        <taxon>IRL clade</taxon>
        <taxon>Fabeae</taxon>
        <taxon>Lathyrus</taxon>
    </lineage>
</organism>
<dbReference type="GO" id="GO:0008094">
    <property type="term" value="F:ATP-dependent activity, acting on DNA"/>
    <property type="evidence" value="ECO:0007669"/>
    <property type="project" value="TreeGrafter"/>
</dbReference>
<feature type="domain" description="Helicase C-terminal" evidence="6">
    <location>
        <begin position="566"/>
        <end position="730"/>
    </location>
</feature>
<evidence type="ECO:0000259" key="5">
    <source>
        <dbReference type="PROSITE" id="PS51192"/>
    </source>
</evidence>
<dbReference type="InterPro" id="IPR000330">
    <property type="entry name" value="SNF2_N"/>
</dbReference>
<dbReference type="PROSITE" id="PS51192">
    <property type="entry name" value="HELICASE_ATP_BIND_1"/>
    <property type="match status" value="1"/>
</dbReference>
<dbReference type="InterPro" id="IPR038718">
    <property type="entry name" value="SNF2-like_sf"/>
</dbReference>
<keyword evidence="3" id="KW-0067">ATP-binding</keyword>
<evidence type="ECO:0000256" key="3">
    <source>
        <dbReference type="ARBA" id="ARBA00022840"/>
    </source>
</evidence>